<evidence type="ECO:0000313" key="2">
    <source>
        <dbReference type="EMBL" id="RZT41569.1"/>
    </source>
</evidence>
<dbReference type="OrthoDB" id="7559170at2"/>
<protein>
    <submittedName>
        <fullName evidence="2">Uncharacterized protein</fullName>
    </submittedName>
</protein>
<dbReference type="AlphaFoldDB" id="A0A4V2FHV2"/>
<comment type="caution">
    <text evidence="2">The sequence shown here is derived from an EMBL/GenBank/DDBJ whole genome shotgun (WGS) entry which is preliminary data.</text>
</comment>
<dbReference type="EMBL" id="SGXM01000001">
    <property type="protein sequence ID" value="RZT41569.1"/>
    <property type="molecule type" value="Genomic_DNA"/>
</dbReference>
<dbReference type="Pfam" id="PF14559">
    <property type="entry name" value="TPR_19"/>
    <property type="match status" value="1"/>
</dbReference>
<keyword evidence="1" id="KW-1133">Transmembrane helix</keyword>
<sequence length="256" mass="28158">MFNLGNLGIGGIGLHVIVAIFFAVHAVRTHQNMYWLLLLFIFPGLGSIVYFFAIYLPGLRQTRGARAAGRAFKQIVDPNRAVREARDAFDRAPTVDHRMRLGAALLDAGNAPEALEHYQAAANGPFATDPALLEGLARAQLAMGRHAEAQATLERLFAAHPQAASQSDPSLMYARTLAALGAPGTREAFERALTNASDVAARCLFAEWLAKQPEAADRERARALFTEIVHDARHWPRHAREHNREWLQRAQAALGQ</sequence>
<dbReference type="Proteomes" id="UP000291078">
    <property type="component" value="Unassembled WGS sequence"/>
</dbReference>
<name>A0A4V2FHV2_9BURK</name>
<keyword evidence="1" id="KW-0472">Membrane</keyword>
<organism evidence="2 3">
    <name type="scientific">Cupriavidus agavae</name>
    <dbReference type="NCBI Taxonomy" id="1001822"/>
    <lineage>
        <taxon>Bacteria</taxon>
        <taxon>Pseudomonadati</taxon>
        <taxon>Pseudomonadota</taxon>
        <taxon>Betaproteobacteria</taxon>
        <taxon>Burkholderiales</taxon>
        <taxon>Burkholderiaceae</taxon>
        <taxon>Cupriavidus</taxon>
    </lineage>
</organism>
<dbReference type="PIRSF" id="PIRSF030959">
    <property type="entry name" value="UCP030959"/>
    <property type="match status" value="1"/>
</dbReference>
<dbReference type="InterPro" id="IPR014562">
    <property type="entry name" value="UCP030959_TPR_rpt-cont"/>
</dbReference>
<reference evidence="2 3" key="1">
    <citation type="journal article" date="2015" name="Stand. Genomic Sci.">
        <title>Genomic Encyclopedia of Bacterial and Archaeal Type Strains, Phase III: the genomes of soil and plant-associated and newly described type strains.</title>
        <authorList>
            <person name="Whitman W.B."/>
            <person name="Woyke T."/>
            <person name="Klenk H.P."/>
            <person name="Zhou Y."/>
            <person name="Lilburn T.G."/>
            <person name="Beck B.J."/>
            <person name="De Vos P."/>
            <person name="Vandamme P."/>
            <person name="Eisen J.A."/>
            <person name="Garrity G."/>
            <person name="Hugenholtz P."/>
            <person name="Kyrpides N.C."/>
        </authorList>
    </citation>
    <scope>NUCLEOTIDE SEQUENCE [LARGE SCALE GENOMIC DNA]</scope>
    <source>
        <strain evidence="2 3">ASC-9842</strain>
    </source>
</reference>
<dbReference type="RefSeq" id="WP_130389594.1">
    <property type="nucleotide sequence ID" value="NZ_SGXM01000001.1"/>
</dbReference>
<feature type="transmembrane region" description="Helical" evidence="1">
    <location>
        <begin position="7"/>
        <end position="27"/>
    </location>
</feature>
<keyword evidence="1" id="KW-0812">Transmembrane</keyword>
<dbReference type="InterPro" id="IPR011990">
    <property type="entry name" value="TPR-like_helical_dom_sf"/>
</dbReference>
<evidence type="ECO:0000313" key="3">
    <source>
        <dbReference type="Proteomes" id="UP000291078"/>
    </source>
</evidence>
<gene>
    <name evidence="2" type="ORF">EV147_0563</name>
</gene>
<accession>A0A4V2FHV2</accession>
<dbReference type="SUPFAM" id="SSF48452">
    <property type="entry name" value="TPR-like"/>
    <property type="match status" value="1"/>
</dbReference>
<keyword evidence="3" id="KW-1185">Reference proteome</keyword>
<evidence type="ECO:0000256" key="1">
    <source>
        <dbReference type="SAM" id="Phobius"/>
    </source>
</evidence>
<feature type="transmembrane region" description="Helical" evidence="1">
    <location>
        <begin position="33"/>
        <end position="56"/>
    </location>
</feature>
<proteinExistence type="predicted"/>
<dbReference type="Gene3D" id="1.25.40.10">
    <property type="entry name" value="Tetratricopeptide repeat domain"/>
    <property type="match status" value="1"/>
</dbReference>